<protein>
    <recommendedName>
        <fullName evidence="7">Transferase family-domain-containing protein</fullName>
    </recommendedName>
</protein>
<keyword evidence="4" id="KW-0012">Acyltransferase</keyword>
<reference evidence="5 6" key="1">
    <citation type="submission" date="2019-04" db="EMBL/GenBank/DDBJ databases">
        <title>Friends and foes A comparative genomics studyof 23 Aspergillus species from section Flavi.</title>
        <authorList>
            <consortium name="DOE Joint Genome Institute"/>
            <person name="Kjaerbolling I."/>
            <person name="Vesth T."/>
            <person name="Frisvad J.C."/>
            <person name="Nybo J.L."/>
            <person name="Theobald S."/>
            <person name="Kildgaard S."/>
            <person name="Isbrandt T."/>
            <person name="Kuo A."/>
            <person name="Sato A."/>
            <person name="Lyhne E.K."/>
            <person name="Kogle M.E."/>
            <person name="Wiebenga A."/>
            <person name="Kun R.S."/>
            <person name="Lubbers R.J."/>
            <person name="Makela M.R."/>
            <person name="Barry K."/>
            <person name="Chovatia M."/>
            <person name="Clum A."/>
            <person name="Daum C."/>
            <person name="Haridas S."/>
            <person name="He G."/>
            <person name="LaButti K."/>
            <person name="Lipzen A."/>
            <person name="Mondo S."/>
            <person name="Riley R."/>
            <person name="Salamov A."/>
            <person name="Simmons B.A."/>
            <person name="Magnuson J.K."/>
            <person name="Henrissat B."/>
            <person name="Mortensen U.H."/>
            <person name="Larsen T.O."/>
            <person name="Devries R.P."/>
            <person name="Grigoriev I.V."/>
            <person name="Machida M."/>
            <person name="Baker S.E."/>
            <person name="Andersen M.R."/>
        </authorList>
    </citation>
    <scope>NUCLEOTIDE SEQUENCE [LARGE SCALE GENOMIC DNA]</scope>
    <source>
        <strain evidence="5 6">IBT 29228</strain>
    </source>
</reference>
<evidence type="ECO:0000313" key="6">
    <source>
        <dbReference type="Proteomes" id="UP000326198"/>
    </source>
</evidence>
<evidence type="ECO:0000256" key="4">
    <source>
        <dbReference type="ARBA" id="ARBA00023315"/>
    </source>
</evidence>
<evidence type="ECO:0000256" key="1">
    <source>
        <dbReference type="ARBA" id="ARBA00005179"/>
    </source>
</evidence>
<dbReference type="Proteomes" id="UP000326198">
    <property type="component" value="Unassembled WGS sequence"/>
</dbReference>
<dbReference type="OrthoDB" id="21502at2759"/>
<dbReference type="AlphaFoldDB" id="A0A5N7ANF9"/>
<comment type="pathway">
    <text evidence="1">Secondary metabolite biosynthesis.</text>
</comment>
<proteinExistence type="inferred from homology"/>
<keyword evidence="3" id="KW-0808">Transferase</keyword>
<evidence type="ECO:0000256" key="2">
    <source>
        <dbReference type="ARBA" id="ARBA00009861"/>
    </source>
</evidence>
<accession>A0A5N7ANF9</accession>
<evidence type="ECO:0000313" key="5">
    <source>
        <dbReference type="EMBL" id="KAE8371397.1"/>
    </source>
</evidence>
<dbReference type="PANTHER" id="PTHR31896:SF69">
    <property type="entry name" value="FAMILY REGULATORY PROTEIN, PUTATIVE (AFU_ORTHOLOGUE AFUA_3G14730)-RELATED"/>
    <property type="match status" value="1"/>
</dbReference>
<evidence type="ECO:0000256" key="3">
    <source>
        <dbReference type="ARBA" id="ARBA00022679"/>
    </source>
</evidence>
<sequence length="497" mass="55991">MGIFSKKRARPQRVATDTVIPLSWTDSQSPLRGISLNLTWRFDEVLDPEVLRLSLGRLLELDGWHKLGARLRSNDHGGLEYHVPAEYNATRPGVDFTVSGYVMSISDHTLASRFPQASSQPALLGSPMDLLPVCTGPQSPWRIEDWLYTDRPQLAIHVVSFDDATLVTVTWLHTLTDMMGLSGFCKAWTAILNGREEEVPKFHGIGDTALDQIGQDATGEPYVNSKYLLTGFKYVMFAFLFLLELIWHWNTETRIMCIPGRYVENMRTEALEELGYQNEKECSLFVSESDVLLAWWVKAQTKVLSPFRNRMIGLMNVFDIRSTVLPGSASGNRCFVGNAVQSSITFTRAHQVLDQPVSALAFQVRQSLVQQRTKPQVEAERALQKTYFAKTGRRPCFAVPNGLLVPCSNWQKAKLFEVDFSSAVVAKERRGTDRANRCGNPSSINGVPLAQGFQLRFLTNIYGQDLSGNWWLTCTLRRKAWPAIEEELKALGAMDRH</sequence>
<dbReference type="Pfam" id="PF02458">
    <property type="entry name" value="Transferase"/>
    <property type="match status" value="1"/>
</dbReference>
<gene>
    <name evidence="5" type="ORF">BDV26DRAFT_302790</name>
</gene>
<dbReference type="EMBL" id="ML736430">
    <property type="protein sequence ID" value="KAE8371397.1"/>
    <property type="molecule type" value="Genomic_DNA"/>
</dbReference>
<evidence type="ECO:0008006" key="7">
    <source>
        <dbReference type="Google" id="ProtNLM"/>
    </source>
</evidence>
<dbReference type="GO" id="GO:0016746">
    <property type="term" value="F:acyltransferase activity"/>
    <property type="evidence" value="ECO:0007669"/>
    <property type="project" value="UniProtKB-KW"/>
</dbReference>
<comment type="similarity">
    <text evidence="2">Belongs to the plant acyltransferase family.</text>
</comment>
<dbReference type="Gene3D" id="3.30.559.10">
    <property type="entry name" value="Chloramphenicol acetyltransferase-like domain"/>
    <property type="match status" value="2"/>
</dbReference>
<name>A0A5N7ANF9_9EURO</name>
<dbReference type="InterPro" id="IPR023213">
    <property type="entry name" value="CAT-like_dom_sf"/>
</dbReference>
<dbReference type="InterPro" id="IPR051283">
    <property type="entry name" value="Sec_Metabolite_Acyltrans"/>
</dbReference>
<keyword evidence="6" id="KW-1185">Reference proteome</keyword>
<dbReference type="PANTHER" id="PTHR31896">
    <property type="entry name" value="FAMILY REGULATORY PROTEIN, PUTATIVE (AFU_ORTHOLOGUE AFUA_3G14730)-RELATED"/>
    <property type="match status" value="1"/>
</dbReference>
<organism evidence="5 6">
    <name type="scientific">Aspergillus bertholletiae</name>
    <dbReference type="NCBI Taxonomy" id="1226010"/>
    <lineage>
        <taxon>Eukaryota</taxon>
        <taxon>Fungi</taxon>
        <taxon>Dikarya</taxon>
        <taxon>Ascomycota</taxon>
        <taxon>Pezizomycotina</taxon>
        <taxon>Eurotiomycetes</taxon>
        <taxon>Eurotiomycetidae</taxon>
        <taxon>Eurotiales</taxon>
        <taxon>Aspergillaceae</taxon>
        <taxon>Aspergillus</taxon>
        <taxon>Aspergillus subgen. Circumdati</taxon>
    </lineage>
</organism>